<dbReference type="EnsemblPlants" id="OPUNC07G02920.1">
    <property type="protein sequence ID" value="OPUNC07G02920.1"/>
    <property type="gene ID" value="OPUNC07G02920"/>
</dbReference>
<dbReference type="HOGENOM" id="CLU_172135_0_0_1"/>
<proteinExistence type="predicted"/>
<dbReference type="Gramene" id="OPUNC07G02920.1">
    <property type="protein sequence ID" value="OPUNC07G02920.1"/>
    <property type="gene ID" value="OPUNC07G02920"/>
</dbReference>
<dbReference type="Proteomes" id="UP000026962">
    <property type="component" value="Chromosome 7"/>
</dbReference>
<evidence type="ECO:0000256" key="1">
    <source>
        <dbReference type="SAM" id="MobiDB-lite"/>
    </source>
</evidence>
<reference evidence="2" key="1">
    <citation type="submission" date="2015-04" db="UniProtKB">
        <authorList>
            <consortium name="EnsemblPlants"/>
        </authorList>
    </citation>
    <scope>IDENTIFICATION</scope>
</reference>
<protein>
    <submittedName>
        <fullName evidence="2">Uncharacterized protein</fullName>
    </submittedName>
</protein>
<organism evidence="2">
    <name type="scientific">Oryza punctata</name>
    <name type="common">Red rice</name>
    <dbReference type="NCBI Taxonomy" id="4537"/>
    <lineage>
        <taxon>Eukaryota</taxon>
        <taxon>Viridiplantae</taxon>
        <taxon>Streptophyta</taxon>
        <taxon>Embryophyta</taxon>
        <taxon>Tracheophyta</taxon>
        <taxon>Spermatophyta</taxon>
        <taxon>Magnoliopsida</taxon>
        <taxon>Liliopsida</taxon>
        <taxon>Poales</taxon>
        <taxon>Poaceae</taxon>
        <taxon>BOP clade</taxon>
        <taxon>Oryzoideae</taxon>
        <taxon>Oryzeae</taxon>
        <taxon>Oryzinae</taxon>
        <taxon>Oryza</taxon>
    </lineage>
</organism>
<dbReference type="AlphaFoldDB" id="A0A0E0LH45"/>
<accession>A0A0E0LH45</accession>
<name>A0A0E0LH45_ORYPU</name>
<feature type="region of interest" description="Disordered" evidence="1">
    <location>
        <begin position="1"/>
        <end position="22"/>
    </location>
</feature>
<keyword evidence="3" id="KW-1185">Reference proteome</keyword>
<evidence type="ECO:0000313" key="2">
    <source>
        <dbReference type="EnsemblPlants" id="OPUNC07G02920.1"/>
    </source>
</evidence>
<reference evidence="2" key="2">
    <citation type="submission" date="2018-05" db="EMBL/GenBank/DDBJ databases">
        <title>OpunRS2 (Oryza punctata Reference Sequence Version 2).</title>
        <authorList>
            <person name="Zhang J."/>
            <person name="Kudrna D."/>
            <person name="Lee S."/>
            <person name="Talag J."/>
            <person name="Welchert J."/>
            <person name="Wing R.A."/>
        </authorList>
    </citation>
    <scope>NUCLEOTIDE SEQUENCE [LARGE SCALE GENOMIC DNA]</scope>
</reference>
<sequence>MPNQTQGRPIKRRTETTMPGIDRSVGERRTAATTWWPRLGLLTNWYQSSSITGILLMEVLGRQPCKMEEGLGWESVRSSIAHQLFDEMSNPLEVFEEDVLLVMSEEKIT</sequence>
<evidence type="ECO:0000313" key="3">
    <source>
        <dbReference type="Proteomes" id="UP000026962"/>
    </source>
</evidence>